<reference evidence="5 6" key="1">
    <citation type="journal article" date="2013" name="BMC Genomics">
        <title>The miniature genome of a carnivorous plant Genlisea aurea contains a low number of genes and short non-coding sequences.</title>
        <authorList>
            <person name="Leushkin E.V."/>
            <person name="Sutormin R.A."/>
            <person name="Nabieva E.R."/>
            <person name="Penin A.A."/>
            <person name="Kondrashov A.S."/>
            <person name="Logacheva M.D."/>
        </authorList>
    </citation>
    <scope>NUCLEOTIDE SEQUENCE [LARGE SCALE GENOMIC DNA]</scope>
</reference>
<keyword evidence="2" id="KW-0689">Ribosomal protein</keyword>
<evidence type="ECO:0000256" key="3">
    <source>
        <dbReference type="ARBA" id="ARBA00023274"/>
    </source>
</evidence>
<feature type="compositionally biased region" description="Basic and acidic residues" evidence="4">
    <location>
        <begin position="103"/>
        <end position="118"/>
    </location>
</feature>
<feature type="region of interest" description="Disordered" evidence="4">
    <location>
        <begin position="94"/>
        <end position="166"/>
    </location>
</feature>
<comment type="caution">
    <text evidence="5">The sequence shown here is derived from an EMBL/GenBank/DDBJ whole genome shotgun (WGS) entry which is preliminary data.</text>
</comment>
<dbReference type="GO" id="GO:0003735">
    <property type="term" value="F:structural constituent of ribosome"/>
    <property type="evidence" value="ECO:0007669"/>
    <property type="project" value="InterPro"/>
</dbReference>
<evidence type="ECO:0000313" key="5">
    <source>
        <dbReference type="EMBL" id="EPS57315.1"/>
    </source>
</evidence>
<sequence length="166" mass="18745">MAAASPASFLSWFSPFKPASPTKLPPPKLSVIAPPPRSAISAESAAAACPSLAYANALFFKSAYNVQVMVDDNEPEEKLVGRFKREVMRAGIIQEVKRRRFHENKQEEKKRKSREAAKRNRRRYSQSQPRNGDRPDAAGKTRSRGESAKEEEKDNWILPDDEDIPY</sequence>
<gene>
    <name evidence="5" type="ORF">M569_17505</name>
</gene>
<dbReference type="GO" id="GO:1990904">
    <property type="term" value="C:ribonucleoprotein complex"/>
    <property type="evidence" value="ECO:0007669"/>
    <property type="project" value="UniProtKB-KW"/>
</dbReference>
<feature type="compositionally biased region" description="Basic and acidic residues" evidence="4">
    <location>
        <begin position="131"/>
        <end position="155"/>
    </location>
</feature>
<evidence type="ECO:0008006" key="7">
    <source>
        <dbReference type="Google" id="ProtNLM"/>
    </source>
</evidence>
<dbReference type="GO" id="GO:0005840">
    <property type="term" value="C:ribosome"/>
    <property type="evidence" value="ECO:0007669"/>
    <property type="project" value="UniProtKB-KW"/>
</dbReference>
<evidence type="ECO:0000256" key="1">
    <source>
        <dbReference type="ARBA" id="ARBA00006640"/>
    </source>
</evidence>
<dbReference type="Gene3D" id="1.20.5.1150">
    <property type="entry name" value="Ribosomal protein S8"/>
    <property type="match status" value="1"/>
</dbReference>
<dbReference type="Pfam" id="PF01165">
    <property type="entry name" value="Ribosomal_S21"/>
    <property type="match status" value="1"/>
</dbReference>
<dbReference type="PANTHER" id="PTHR21109:SF0">
    <property type="entry name" value="SMALL RIBOSOMAL SUBUNIT PROTEIN BS21M"/>
    <property type="match status" value="1"/>
</dbReference>
<dbReference type="GO" id="GO:0006412">
    <property type="term" value="P:translation"/>
    <property type="evidence" value="ECO:0007669"/>
    <property type="project" value="InterPro"/>
</dbReference>
<dbReference type="InterPro" id="IPR001911">
    <property type="entry name" value="Ribosomal_bS21"/>
</dbReference>
<comment type="similarity">
    <text evidence="1">Belongs to the bacterial ribosomal protein bS21 family.</text>
</comment>
<proteinExistence type="inferred from homology"/>
<dbReference type="AlphaFoldDB" id="S8BRS0"/>
<evidence type="ECO:0000256" key="4">
    <source>
        <dbReference type="SAM" id="MobiDB-lite"/>
    </source>
</evidence>
<keyword evidence="3" id="KW-0687">Ribonucleoprotein</keyword>
<dbReference type="NCBIfam" id="TIGR00030">
    <property type="entry name" value="S21p"/>
    <property type="match status" value="1"/>
</dbReference>
<dbReference type="EMBL" id="AUSU01010368">
    <property type="protein sequence ID" value="EPS57315.1"/>
    <property type="molecule type" value="Genomic_DNA"/>
</dbReference>
<name>S8BRS0_9LAMI</name>
<organism evidence="5 6">
    <name type="scientific">Genlisea aurea</name>
    <dbReference type="NCBI Taxonomy" id="192259"/>
    <lineage>
        <taxon>Eukaryota</taxon>
        <taxon>Viridiplantae</taxon>
        <taxon>Streptophyta</taxon>
        <taxon>Embryophyta</taxon>
        <taxon>Tracheophyta</taxon>
        <taxon>Spermatophyta</taxon>
        <taxon>Magnoliopsida</taxon>
        <taxon>eudicotyledons</taxon>
        <taxon>Gunneridae</taxon>
        <taxon>Pentapetalae</taxon>
        <taxon>asterids</taxon>
        <taxon>lamiids</taxon>
        <taxon>Lamiales</taxon>
        <taxon>Lentibulariaceae</taxon>
        <taxon>Genlisea</taxon>
    </lineage>
</organism>
<dbReference type="HAMAP" id="MF_00358">
    <property type="entry name" value="Ribosomal_bS21"/>
    <property type="match status" value="1"/>
</dbReference>
<dbReference type="PANTHER" id="PTHR21109">
    <property type="entry name" value="MITOCHONDRIAL 28S RIBOSOMAL PROTEIN S21"/>
    <property type="match status" value="1"/>
</dbReference>
<dbReference type="InterPro" id="IPR038380">
    <property type="entry name" value="Ribosomal_bS21_sf"/>
</dbReference>
<accession>S8BRS0</accession>
<dbReference type="PRINTS" id="PR00976">
    <property type="entry name" value="RIBOSOMALS21"/>
</dbReference>
<dbReference type="Proteomes" id="UP000015453">
    <property type="component" value="Unassembled WGS sequence"/>
</dbReference>
<keyword evidence="6" id="KW-1185">Reference proteome</keyword>
<protein>
    <recommendedName>
        <fullName evidence="7">30S ribosomal protein S21, chloroplastic</fullName>
    </recommendedName>
</protein>
<evidence type="ECO:0000313" key="6">
    <source>
        <dbReference type="Proteomes" id="UP000015453"/>
    </source>
</evidence>
<evidence type="ECO:0000256" key="2">
    <source>
        <dbReference type="ARBA" id="ARBA00022980"/>
    </source>
</evidence>
<dbReference type="OrthoDB" id="785538at2759"/>